<dbReference type="RefSeq" id="YP_009799671.1">
    <property type="nucleotide sequence ID" value="NC_047945.1"/>
</dbReference>
<protein>
    <submittedName>
        <fullName evidence="1">Uncharacterized protein</fullName>
    </submittedName>
</protein>
<proteinExistence type="predicted"/>
<dbReference type="KEGG" id="vg:54990160"/>
<dbReference type="Proteomes" id="UP000241797">
    <property type="component" value="Segment"/>
</dbReference>
<accession>A0A2P1MXU5</accession>
<sequence length="122" mass="14613">MKVKTKKQLKLPQFIEWVEKNRRFNESFGSNKYNYVHVNVDGVLEFTGEFYEDLFEVEELVEINYSTKIPKVLFENVFGDWSVAKDFQIVSRYNDYIEKVYLLNEDNTIDQLVYTKENGMVE</sequence>
<organism evidence="1 2">
    <name type="scientific">Staphylococcus phage phiSA_BS1</name>
    <dbReference type="NCBI Taxonomy" id="2126734"/>
    <lineage>
        <taxon>Viruses</taxon>
        <taxon>Duplodnaviria</taxon>
        <taxon>Heunggongvirae</taxon>
        <taxon>Uroviricota</taxon>
        <taxon>Caudoviricetes</taxon>
        <taxon>Herelleviridae</taxon>
        <taxon>Twortvirinae</taxon>
        <taxon>Baoshanvirus</taxon>
        <taxon>Baoshanvirus BS1</taxon>
    </lineage>
</organism>
<keyword evidence="2" id="KW-1185">Reference proteome</keyword>
<dbReference type="EMBL" id="MH078572">
    <property type="protein sequence ID" value="AVP40404.1"/>
    <property type="molecule type" value="Genomic_DNA"/>
</dbReference>
<dbReference type="GeneID" id="54990160"/>
<reference evidence="1 2" key="1">
    <citation type="submission" date="2018-03" db="EMBL/GenBank/DDBJ databases">
        <title>Isolation, the biological characteristics and genomics of two new strains of lysate Staphylococcus aureus phage.</title>
        <authorList>
            <person name="Jin X."/>
            <person name="Zhang C."/>
        </authorList>
    </citation>
    <scope>NUCLEOTIDE SEQUENCE [LARGE SCALE GENOMIC DNA]</scope>
</reference>
<evidence type="ECO:0000313" key="1">
    <source>
        <dbReference type="EMBL" id="AVP40404.1"/>
    </source>
</evidence>
<evidence type="ECO:0000313" key="2">
    <source>
        <dbReference type="Proteomes" id="UP000241797"/>
    </source>
</evidence>
<name>A0A2P1MXU5_9CAUD</name>